<name>A0ACB9BTG6_9ASTR</name>
<dbReference type="Proteomes" id="UP001056120">
    <property type="component" value="Linkage Group LG22"/>
</dbReference>
<comment type="caution">
    <text evidence="1">The sequence shown here is derived from an EMBL/GenBank/DDBJ whole genome shotgun (WGS) entry which is preliminary data.</text>
</comment>
<reference evidence="2" key="1">
    <citation type="journal article" date="2022" name="Mol. Ecol. Resour.">
        <title>The genomes of chicory, endive, great burdock and yacon provide insights into Asteraceae palaeo-polyploidization history and plant inulin production.</title>
        <authorList>
            <person name="Fan W."/>
            <person name="Wang S."/>
            <person name="Wang H."/>
            <person name="Wang A."/>
            <person name="Jiang F."/>
            <person name="Liu H."/>
            <person name="Zhao H."/>
            <person name="Xu D."/>
            <person name="Zhang Y."/>
        </authorList>
    </citation>
    <scope>NUCLEOTIDE SEQUENCE [LARGE SCALE GENOMIC DNA]</scope>
    <source>
        <strain evidence="2">cv. Yunnan</strain>
    </source>
</reference>
<evidence type="ECO:0000313" key="2">
    <source>
        <dbReference type="Proteomes" id="UP001056120"/>
    </source>
</evidence>
<protein>
    <submittedName>
        <fullName evidence="1">Uncharacterized protein</fullName>
    </submittedName>
</protein>
<gene>
    <name evidence="1" type="ORF">L1987_65127</name>
</gene>
<keyword evidence="2" id="KW-1185">Reference proteome</keyword>
<accession>A0ACB9BTG6</accession>
<organism evidence="1 2">
    <name type="scientific">Smallanthus sonchifolius</name>
    <dbReference type="NCBI Taxonomy" id="185202"/>
    <lineage>
        <taxon>Eukaryota</taxon>
        <taxon>Viridiplantae</taxon>
        <taxon>Streptophyta</taxon>
        <taxon>Embryophyta</taxon>
        <taxon>Tracheophyta</taxon>
        <taxon>Spermatophyta</taxon>
        <taxon>Magnoliopsida</taxon>
        <taxon>eudicotyledons</taxon>
        <taxon>Gunneridae</taxon>
        <taxon>Pentapetalae</taxon>
        <taxon>asterids</taxon>
        <taxon>campanulids</taxon>
        <taxon>Asterales</taxon>
        <taxon>Asteraceae</taxon>
        <taxon>Asteroideae</taxon>
        <taxon>Heliantheae alliance</taxon>
        <taxon>Millerieae</taxon>
        <taxon>Smallanthus</taxon>
    </lineage>
</organism>
<dbReference type="EMBL" id="CM042039">
    <property type="protein sequence ID" value="KAI3725341.1"/>
    <property type="molecule type" value="Genomic_DNA"/>
</dbReference>
<reference evidence="1 2" key="2">
    <citation type="journal article" date="2022" name="Mol. Ecol. Resour.">
        <title>The genomes of chicory, endive, great burdock and yacon provide insights into Asteraceae paleo-polyploidization history and plant inulin production.</title>
        <authorList>
            <person name="Fan W."/>
            <person name="Wang S."/>
            <person name="Wang H."/>
            <person name="Wang A."/>
            <person name="Jiang F."/>
            <person name="Liu H."/>
            <person name="Zhao H."/>
            <person name="Xu D."/>
            <person name="Zhang Y."/>
        </authorList>
    </citation>
    <scope>NUCLEOTIDE SEQUENCE [LARGE SCALE GENOMIC DNA]</scope>
    <source>
        <strain evidence="2">cv. Yunnan</strain>
        <tissue evidence="1">Leaves</tissue>
    </source>
</reference>
<proteinExistence type="predicted"/>
<evidence type="ECO:0000313" key="1">
    <source>
        <dbReference type="EMBL" id="KAI3725341.1"/>
    </source>
</evidence>
<sequence>MLVLDQWQYFGYVKIMCPSSRRRAGMLWPGSIEPTHEHTPLFSHLINDAYVAPLDFRWYSADSEPELSEYYDEQLEEEEVQGDGSESDESGDGGDEEEGGDGAEESDSEATESDSSGSDDAQDQTHPRRLTKVCLPESSSKRQRHKSTGSEDEPKSDTESEVRRKKRERRVKQREDRPFKVILREAKARAQRSATIADVSSASTST</sequence>